<dbReference type="GO" id="GO:0005829">
    <property type="term" value="C:cytosol"/>
    <property type="evidence" value="ECO:0007669"/>
    <property type="project" value="EnsemblFungi"/>
</dbReference>
<keyword evidence="8 9" id="KW-0539">Nucleus</keyword>
<comment type="function">
    <text evidence="9">As part of the replication protein A (RPA/RP-A), a single-stranded DNA-binding heterotrimeric complex, may play an essential role in DNA replication, recombination and repair. Binds and stabilizes single-stranded DNA intermediates, preventing complementary DNA reannealing and recruiting different proteins involved in DNA metabolism.</text>
</comment>
<dbReference type="CDD" id="cd04474">
    <property type="entry name" value="RPA1_DBD_A"/>
    <property type="match status" value="1"/>
</dbReference>
<dbReference type="GO" id="GO:0005662">
    <property type="term" value="C:DNA replication factor A complex"/>
    <property type="evidence" value="ECO:0007669"/>
    <property type="project" value="EnsemblFungi"/>
</dbReference>
<dbReference type="Proteomes" id="UP000095038">
    <property type="component" value="Unassembled WGS sequence"/>
</dbReference>
<keyword evidence="6 9" id="KW-0862">Zinc</keyword>
<dbReference type="FunFam" id="2.40.50.140:FF:000041">
    <property type="entry name" value="Replication protein A subunit"/>
    <property type="match status" value="1"/>
</dbReference>
<dbReference type="Pfam" id="PF08646">
    <property type="entry name" value="Rep_fac-A_C"/>
    <property type="match status" value="1"/>
</dbReference>
<evidence type="ECO:0000256" key="6">
    <source>
        <dbReference type="ARBA" id="ARBA00022833"/>
    </source>
</evidence>
<dbReference type="STRING" id="1344418.A0A1D2VHC6"/>
<gene>
    <name evidence="14" type="ORF">ASCRUDRAFT_75765</name>
</gene>
<dbReference type="EMBL" id="KV454480">
    <property type="protein sequence ID" value="ODV61025.1"/>
    <property type="molecule type" value="Genomic_DNA"/>
</dbReference>
<dbReference type="GO" id="GO:0000794">
    <property type="term" value="C:condensed nuclear chromosome"/>
    <property type="evidence" value="ECO:0007669"/>
    <property type="project" value="EnsemblFungi"/>
</dbReference>
<evidence type="ECO:0000259" key="12">
    <source>
        <dbReference type="Pfam" id="PF08646"/>
    </source>
</evidence>
<name>A0A1D2VHC6_9ASCO</name>
<dbReference type="GO" id="GO:0000781">
    <property type="term" value="C:chromosome, telomeric region"/>
    <property type="evidence" value="ECO:0007669"/>
    <property type="project" value="EnsemblFungi"/>
</dbReference>
<dbReference type="OrthoDB" id="1751331at2759"/>
<dbReference type="InterPro" id="IPR031657">
    <property type="entry name" value="REPA_OB_2"/>
</dbReference>
<dbReference type="PANTHER" id="PTHR47165:SF4">
    <property type="entry name" value="OS03G0429900 PROTEIN"/>
    <property type="match status" value="1"/>
</dbReference>
<dbReference type="GO" id="GO:0045184">
    <property type="term" value="P:establishment of protein localization"/>
    <property type="evidence" value="ECO:0007669"/>
    <property type="project" value="EnsemblFungi"/>
</dbReference>
<dbReference type="GO" id="GO:0006265">
    <property type="term" value="P:DNA topological change"/>
    <property type="evidence" value="ECO:0007669"/>
    <property type="project" value="EnsemblFungi"/>
</dbReference>
<dbReference type="AlphaFoldDB" id="A0A1D2VHC6"/>
<organism evidence="14 15">
    <name type="scientific">Ascoidea rubescens DSM 1968</name>
    <dbReference type="NCBI Taxonomy" id="1344418"/>
    <lineage>
        <taxon>Eukaryota</taxon>
        <taxon>Fungi</taxon>
        <taxon>Dikarya</taxon>
        <taxon>Ascomycota</taxon>
        <taxon>Saccharomycotina</taxon>
        <taxon>Saccharomycetes</taxon>
        <taxon>Ascoideaceae</taxon>
        <taxon>Ascoidea</taxon>
    </lineage>
</organism>
<dbReference type="GO" id="GO:0007004">
    <property type="term" value="P:telomere maintenance via telomerase"/>
    <property type="evidence" value="ECO:0007669"/>
    <property type="project" value="EnsemblFungi"/>
</dbReference>
<dbReference type="GO" id="GO:0007131">
    <property type="term" value="P:reciprocal meiotic recombination"/>
    <property type="evidence" value="ECO:0007669"/>
    <property type="project" value="EnsemblFungi"/>
</dbReference>
<evidence type="ECO:0000256" key="8">
    <source>
        <dbReference type="ARBA" id="ARBA00023242"/>
    </source>
</evidence>
<dbReference type="InParanoid" id="A0A1D2VHC6"/>
<dbReference type="InterPro" id="IPR004591">
    <property type="entry name" value="Rfa1"/>
</dbReference>
<feature type="domain" description="Replication factor A C-terminal" evidence="12">
    <location>
        <begin position="479"/>
        <end position="624"/>
    </location>
</feature>
<dbReference type="GO" id="GO:0043565">
    <property type="term" value="F:sequence-specific DNA binding"/>
    <property type="evidence" value="ECO:0007669"/>
    <property type="project" value="EnsemblFungi"/>
</dbReference>
<dbReference type="GeneID" id="30966842"/>
<keyword evidence="5 9" id="KW-0863">Zinc-finger</keyword>
<feature type="compositionally biased region" description="Low complexity" evidence="10">
    <location>
        <begin position="186"/>
        <end position="199"/>
    </location>
</feature>
<dbReference type="CDD" id="cd04476">
    <property type="entry name" value="RPA1_DBD_C"/>
    <property type="match status" value="1"/>
</dbReference>
<evidence type="ECO:0000256" key="10">
    <source>
        <dbReference type="SAM" id="MobiDB-lite"/>
    </source>
</evidence>
<evidence type="ECO:0000256" key="7">
    <source>
        <dbReference type="ARBA" id="ARBA00023125"/>
    </source>
</evidence>
<dbReference type="GO" id="GO:0000724">
    <property type="term" value="P:double-strand break repair via homologous recombination"/>
    <property type="evidence" value="ECO:0007669"/>
    <property type="project" value="EnsemblFungi"/>
</dbReference>
<dbReference type="GO" id="GO:0016567">
    <property type="term" value="P:protein ubiquitination"/>
    <property type="evidence" value="ECO:0007669"/>
    <property type="project" value="EnsemblFungi"/>
</dbReference>
<dbReference type="Gene3D" id="2.40.50.140">
    <property type="entry name" value="Nucleic acid-binding proteins"/>
    <property type="match status" value="4"/>
</dbReference>
<dbReference type="GO" id="GO:0006289">
    <property type="term" value="P:nucleotide-excision repair"/>
    <property type="evidence" value="ECO:0007669"/>
    <property type="project" value="EnsemblFungi"/>
</dbReference>
<dbReference type="CDD" id="cd04475">
    <property type="entry name" value="RPA1_DBD_B"/>
    <property type="match status" value="1"/>
</dbReference>
<comment type="subunit">
    <text evidence="9">Component of the heterotrimeric canonical replication protein A complex (RPA).</text>
</comment>
<evidence type="ECO:0000313" key="14">
    <source>
        <dbReference type="EMBL" id="ODV61025.1"/>
    </source>
</evidence>
<keyword evidence="4 9" id="KW-0479">Metal-binding</keyword>
<dbReference type="SUPFAM" id="SSF50249">
    <property type="entry name" value="Nucleic acid-binding proteins"/>
    <property type="match status" value="4"/>
</dbReference>
<evidence type="ECO:0000256" key="1">
    <source>
        <dbReference type="ARBA" id="ARBA00004123"/>
    </source>
</evidence>
<reference evidence="15" key="1">
    <citation type="submission" date="2016-05" db="EMBL/GenBank/DDBJ databases">
        <title>Comparative genomics of biotechnologically important yeasts.</title>
        <authorList>
            <consortium name="DOE Joint Genome Institute"/>
            <person name="Riley R."/>
            <person name="Haridas S."/>
            <person name="Wolfe K.H."/>
            <person name="Lopes M.R."/>
            <person name="Hittinger C.T."/>
            <person name="Goker M."/>
            <person name="Salamov A."/>
            <person name="Wisecaver J."/>
            <person name="Long T.M."/>
            <person name="Aerts A.L."/>
            <person name="Barry K."/>
            <person name="Choi C."/>
            <person name="Clum A."/>
            <person name="Coughlan A.Y."/>
            <person name="Deshpande S."/>
            <person name="Douglass A.P."/>
            <person name="Hanson S.J."/>
            <person name="Klenk H.-P."/>
            <person name="Labutti K."/>
            <person name="Lapidus A."/>
            <person name="Lindquist E."/>
            <person name="Lipzen A."/>
            <person name="Meier-Kolthoff J.P."/>
            <person name="Ohm R.A."/>
            <person name="Otillar R.P."/>
            <person name="Pangilinan J."/>
            <person name="Peng Y."/>
            <person name="Rokas A."/>
            <person name="Rosa C.A."/>
            <person name="Scheuner C."/>
            <person name="Sibirny A.A."/>
            <person name="Slot J.C."/>
            <person name="Stielow J.B."/>
            <person name="Sun H."/>
            <person name="Kurtzman C.P."/>
            <person name="Blackwell M."/>
            <person name="Grigoriev I.V."/>
            <person name="Jeffries T.W."/>
        </authorList>
    </citation>
    <scope>NUCLEOTIDE SEQUENCE [LARGE SCALE GENOMIC DNA]</scope>
    <source>
        <strain evidence="15">DSM 1968</strain>
    </source>
</reference>
<dbReference type="GO" id="GO:0000722">
    <property type="term" value="P:telomere maintenance via recombination"/>
    <property type="evidence" value="ECO:0007669"/>
    <property type="project" value="EnsemblFungi"/>
</dbReference>
<dbReference type="FunCoup" id="A0A1D2VHC6">
    <property type="interactions" value="1180"/>
</dbReference>
<dbReference type="InterPro" id="IPR007199">
    <property type="entry name" value="Rep_factor-A_N"/>
</dbReference>
<feature type="compositionally biased region" description="Polar residues" evidence="10">
    <location>
        <begin position="169"/>
        <end position="185"/>
    </location>
</feature>
<evidence type="ECO:0000256" key="9">
    <source>
        <dbReference type="RuleBase" id="RU364130"/>
    </source>
</evidence>
<dbReference type="InterPro" id="IPR012340">
    <property type="entry name" value="NA-bd_OB-fold"/>
</dbReference>
<evidence type="ECO:0000259" key="13">
    <source>
        <dbReference type="Pfam" id="PF16900"/>
    </source>
</evidence>
<evidence type="ECO:0000256" key="2">
    <source>
        <dbReference type="ARBA" id="ARBA00005690"/>
    </source>
</evidence>
<dbReference type="FunFam" id="2.40.50.140:FF:000090">
    <property type="entry name" value="Replication protein A subunit"/>
    <property type="match status" value="1"/>
</dbReference>
<keyword evidence="3 9" id="KW-0235">DNA replication</keyword>
<dbReference type="PANTHER" id="PTHR47165">
    <property type="entry name" value="OS03G0429900 PROTEIN"/>
    <property type="match status" value="1"/>
</dbReference>
<comment type="similarity">
    <text evidence="2 9">Belongs to the replication factor A protein 1 family.</text>
</comment>
<dbReference type="InterPro" id="IPR013955">
    <property type="entry name" value="Rep_factor-A_C"/>
</dbReference>
<protein>
    <recommendedName>
        <fullName evidence="9">Replication protein A subunit</fullName>
    </recommendedName>
</protein>
<dbReference type="GO" id="GO:0003690">
    <property type="term" value="F:double-stranded DNA binding"/>
    <property type="evidence" value="ECO:0007669"/>
    <property type="project" value="EnsemblFungi"/>
</dbReference>
<feature type="domain" description="Replication protein A OB" evidence="13">
    <location>
        <begin position="324"/>
        <end position="419"/>
    </location>
</feature>
<accession>A0A1D2VHC6</accession>
<comment type="subcellular location">
    <subcellularLocation>
        <location evidence="1 9">Nucleus</location>
    </subcellularLocation>
</comment>
<dbReference type="GO" id="GO:0008270">
    <property type="term" value="F:zinc ion binding"/>
    <property type="evidence" value="ECO:0007669"/>
    <property type="project" value="UniProtKB-KW"/>
</dbReference>
<feature type="domain" description="Replication factor-A protein 1 N-terminal" evidence="11">
    <location>
        <begin position="24"/>
        <end position="102"/>
    </location>
</feature>
<evidence type="ECO:0000256" key="4">
    <source>
        <dbReference type="ARBA" id="ARBA00022723"/>
    </source>
</evidence>
<dbReference type="RefSeq" id="XP_020047332.1">
    <property type="nucleotide sequence ID" value="XM_020193206.1"/>
</dbReference>
<evidence type="ECO:0000313" key="15">
    <source>
        <dbReference type="Proteomes" id="UP000095038"/>
    </source>
</evidence>
<dbReference type="Pfam" id="PF16900">
    <property type="entry name" value="REPA_OB_2"/>
    <property type="match status" value="1"/>
</dbReference>
<dbReference type="NCBIfam" id="TIGR00617">
    <property type="entry name" value="rpa1"/>
    <property type="match status" value="1"/>
</dbReference>
<proteinExistence type="inferred from homology"/>
<evidence type="ECO:0000259" key="11">
    <source>
        <dbReference type="Pfam" id="PF04057"/>
    </source>
</evidence>
<keyword evidence="15" id="KW-1185">Reference proteome</keyword>
<dbReference type="GO" id="GO:0003697">
    <property type="term" value="F:single-stranded DNA binding"/>
    <property type="evidence" value="ECO:0007669"/>
    <property type="project" value="EnsemblFungi"/>
</dbReference>
<feature type="region of interest" description="Disordered" evidence="10">
    <location>
        <begin position="141"/>
        <end position="203"/>
    </location>
</feature>
<dbReference type="InterPro" id="IPR047192">
    <property type="entry name" value="Euk_RPA1_DBD_C"/>
</dbReference>
<evidence type="ECO:0000256" key="3">
    <source>
        <dbReference type="ARBA" id="ARBA00022705"/>
    </source>
</evidence>
<dbReference type="Pfam" id="PF04057">
    <property type="entry name" value="Rep-A_N"/>
    <property type="match status" value="1"/>
</dbReference>
<dbReference type="GO" id="GO:0043934">
    <property type="term" value="P:sporulation"/>
    <property type="evidence" value="ECO:0007669"/>
    <property type="project" value="EnsemblFungi"/>
</dbReference>
<feature type="compositionally biased region" description="Polar residues" evidence="10">
    <location>
        <begin position="141"/>
        <end position="150"/>
    </location>
</feature>
<sequence>MTLDTGILKELFSVEEIWTSKPPFIVQITNIRPIPNEAGKRYRLIISDGIYTSHAVIRPEGVPICEKTGIQKSSILKVMNYELDIMGINKKHVVVIGECSILQAIAGKVGGSLATIDEYFTEHPKEDRYIPFNASAASNITKNNTFSPSPKVSIPSKYNQQSKQQSKQPNFNPTTNSKLSNTFEGNYNSNRSNHSNHPNIYPIDQLSPYQNTWTIKARVSFKSPIRTWSNAKGEGKLFNCNFLDESNEIRATAFNDQVDKFYEFLQEGKAYFISKARINPARSQFSNLSHPYELSLDRDTEIEICNENDADTVPKLNFKFVQLTKIQALDSKAIIDCIGILKEVLPSAQIVSKNTGKSFDKRDVVLVDDTNVAINLSLWNKTAVDFNFPIGSVIGIKGARINDFGGRGLSLTQSGSIISNPDVPEAFRLKGWYDNLGHNQNFQSLKNDSPGSGLINLDDRKTIAQVETENLGSNEKPDYFSIKAFINYIKPDNFFYTSCKSENCNRKVMETSDKSWRCEKCDMNFSEPNYRYILTCSIIDSTGQIWITLFEESAKKIIGMDAKELLDLKEEDDAGFKNLLETIQTHEYNFRLSARLDNYNGQSRVRYQAQSADMLDYNAECDNLVKLLEKLSSKH</sequence>
<dbReference type="GO" id="GO:0030491">
    <property type="term" value="P:heteroduplex formation"/>
    <property type="evidence" value="ECO:0007669"/>
    <property type="project" value="EnsemblFungi"/>
</dbReference>
<evidence type="ECO:0000256" key="5">
    <source>
        <dbReference type="ARBA" id="ARBA00022771"/>
    </source>
</evidence>
<dbReference type="FunFam" id="2.40.50.140:FF:000064">
    <property type="entry name" value="Replication protein A subunit"/>
    <property type="match status" value="1"/>
</dbReference>
<keyword evidence="7 9" id="KW-0238">DNA-binding</keyword>
<dbReference type="GO" id="GO:0006260">
    <property type="term" value="P:DNA replication"/>
    <property type="evidence" value="ECO:0007669"/>
    <property type="project" value="UniProtKB-KW"/>
</dbReference>